<comment type="caution">
    <text evidence="2">The sequence shown here is derived from an EMBL/GenBank/DDBJ whole genome shotgun (WGS) entry which is preliminary data.</text>
</comment>
<name>A0ABW7C5L8_9CYAN</name>
<keyword evidence="3" id="KW-1185">Reference proteome</keyword>
<evidence type="ECO:0000313" key="2">
    <source>
        <dbReference type="EMBL" id="MFG3816508.1"/>
    </source>
</evidence>
<feature type="compositionally biased region" description="Basic and acidic residues" evidence="1">
    <location>
        <begin position="48"/>
        <end position="62"/>
    </location>
</feature>
<evidence type="ECO:0000256" key="1">
    <source>
        <dbReference type="SAM" id="MobiDB-lite"/>
    </source>
</evidence>
<dbReference type="EMBL" id="JAZAQF010000012">
    <property type="protein sequence ID" value="MFG3816508.1"/>
    <property type="molecule type" value="Genomic_DNA"/>
</dbReference>
<protein>
    <submittedName>
        <fullName evidence="2">Uncharacterized protein</fullName>
    </submittedName>
</protein>
<proteinExistence type="predicted"/>
<reference evidence="3" key="1">
    <citation type="journal article" date="2024" name="Algal Res.">
        <title>Biochemical, toxicological and genomic investigation of a high-biomass producing Limnothrix strain isolated from Italian shallow drinking water reservoir.</title>
        <authorList>
            <person name="Simonazzi M."/>
            <person name="Shishido T.K."/>
            <person name="Delbaje E."/>
            <person name="Wahlsten M."/>
            <person name="Fewer D.P."/>
            <person name="Sivonen K."/>
            <person name="Pezzolesi L."/>
            <person name="Pistocchi R."/>
        </authorList>
    </citation>
    <scope>NUCLEOTIDE SEQUENCE [LARGE SCALE GENOMIC DNA]</scope>
    <source>
        <strain evidence="3">LRLZ20PSL1</strain>
    </source>
</reference>
<organism evidence="2 3">
    <name type="scientific">Limnothrix redekei LRLZ20PSL1</name>
    <dbReference type="NCBI Taxonomy" id="3112953"/>
    <lineage>
        <taxon>Bacteria</taxon>
        <taxon>Bacillati</taxon>
        <taxon>Cyanobacteriota</taxon>
        <taxon>Cyanophyceae</taxon>
        <taxon>Pseudanabaenales</taxon>
        <taxon>Pseudanabaenaceae</taxon>
        <taxon>Limnothrix</taxon>
    </lineage>
</organism>
<dbReference type="PROSITE" id="PS51257">
    <property type="entry name" value="PROKAR_LIPOPROTEIN"/>
    <property type="match status" value="1"/>
</dbReference>
<dbReference type="Proteomes" id="UP001604335">
    <property type="component" value="Unassembled WGS sequence"/>
</dbReference>
<sequence>MNAPSKAGRWLAGTVLTLLLVVGGCVALNDRSDRGPAPSPTPTTVVDRSVDQSTDRSSDRQSPKPSPSVSPSPIDKKPVAGGKLNKYFPKTSDGYSLVFQQEKKGFAEAKLKKSGEEVAKLSINDLANNASGLSKFQNSDDDIDGYPAVQVGKNQTAVLVGDRYQVKVQSTTLKTSDREDWIEKFNLSGLARLK</sequence>
<gene>
    <name evidence="2" type="ORF">VPK24_02575</name>
</gene>
<dbReference type="RefSeq" id="WP_393010446.1">
    <property type="nucleotide sequence ID" value="NZ_JAZAQF010000012.1"/>
</dbReference>
<evidence type="ECO:0000313" key="3">
    <source>
        <dbReference type="Proteomes" id="UP001604335"/>
    </source>
</evidence>
<accession>A0ABW7C5L8</accession>
<feature type="region of interest" description="Disordered" evidence="1">
    <location>
        <begin position="28"/>
        <end position="85"/>
    </location>
</feature>